<name>A0ACA6AWH2_EHRCJ</name>
<dbReference type="Proteomes" id="UP000000435">
    <property type="component" value="Chromosome"/>
</dbReference>
<reference evidence="2" key="1">
    <citation type="journal article" date="2006" name="J. Bacteriol.">
        <title>The genome of the obligately intracellular bacterium Ehrlichia canis reveals themes of complex membrane structure and immune evasion strategies.</title>
        <authorList>
            <person name="Mavromatis K."/>
            <person name="Doyle C.K."/>
            <person name="Lykidis A."/>
            <person name="Ivanova N."/>
            <person name="Francino M.P."/>
            <person name="Chain P."/>
            <person name="Shin M."/>
            <person name="Malfatti S."/>
            <person name="Larimer F."/>
            <person name="Copeland A."/>
            <person name="Detter J.C."/>
            <person name="Land M."/>
            <person name="Richardson P.M."/>
            <person name="Yu X.J."/>
            <person name="Walker D.H."/>
            <person name="McBride J.W."/>
            <person name="Kyrpides N.C."/>
        </authorList>
    </citation>
    <scope>NUCLEOTIDE SEQUENCE [LARGE SCALE GENOMIC DNA]</scope>
    <source>
        <strain evidence="2">Jake</strain>
    </source>
</reference>
<sequence length="228" mass="25733">MDMNKGLLVAIAVLALFVLLLLFALYIAYRKYKVCSNQMNCLSEELIVGEKRYNTALGKLEKEVHCLTKQLAALRNENAKMLLALEQSEKSEVAFEHDSALERQLQLSNKQMVLKNCAKLKDLASRLRTIVSEAQARHEDDVMQIEHIISAAFNSMVSCYKSMLGNSCHQQVKIAMKDLESSIRCVKKHLYVLCDKLGEGFISAEEDISDEVFNPVIQIVNHAQKKVA</sequence>
<evidence type="ECO:0000313" key="2">
    <source>
        <dbReference type="Proteomes" id="UP000000435"/>
    </source>
</evidence>
<protein>
    <submittedName>
        <fullName evidence="1">Uncharacterized protein</fullName>
    </submittedName>
</protein>
<dbReference type="EMBL" id="CP000107">
    <property type="protein sequence ID" value="AAZ68760.1"/>
    <property type="molecule type" value="Genomic_DNA"/>
</dbReference>
<evidence type="ECO:0000313" key="1">
    <source>
        <dbReference type="EMBL" id="AAZ68760.1"/>
    </source>
</evidence>
<accession>A0ACA6AWH2</accession>
<proteinExistence type="predicted"/>
<gene>
    <name evidence="1" type="ordered locus">Ecaj_0728</name>
</gene>
<keyword evidence="2" id="KW-1185">Reference proteome</keyword>
<organism evidence="1 2">
    <name type="scientific">Ehrlichia canis (strain Jake)</name>
    <dbReference type="NCBI Taxonomy" id="269484"/>
    <lineage>
        <taxon>Bacteria</taxon>
        <taxon>Pseudomonadati</taxon>
        <taxon>Pseudomonadota</taxon>
        <taxon>Alphaproteobacteria</taxon>
        <taxon>Rickettsiales</taxon>
        <taxon>Anaplasmataceae</taxon>
        <taxon>Ehrlichia</taxon>
    </lineage>
</organism>